<dbReference type="InterPro" id="IPR034660">
    <property type="entry name" value="DinB/YfiT-like"/>
</dbReference>
<dbReference type="Proteomes" id="UP001304671">
    <property type="component" value="Unassembled WGS sequence"/>
</dbReference>
<dbReference type="SUPFAM" id="SSF109854">
    <property type="entry name" value="DinB/YfiT-like putative metalloenzymes"/>
    <property type="match status" value="1"/>
</dbReference>
<name>A0ABU5QMG3_9BACT</name>
<organism evidence="1 2">
    <name type="scientific">Arcicella aquatica</name>
    <dbReference type="NCBI Taxonomy" id="217141"/>
    <lineage>
        <taxon>Bacteria</taxon>
        <taxon>Pseudomonadati</taxon>
        <taxon>Bacteroidota</taxon>
        <taxon>Cytophagia</taxon>
        <taxon>Cytophagales</taxon>
        <taxon>Flectobacillaceae</taxon>
        <taxon>Arcicella</taxon>
    </lineage>
</organism>
<evidence type="ECO:0008006" key="3">
    <source>
        <dbReference type="Google" id="ProtNLM"/>
    </source>
</evidence>
<dbReference type="RefSeq" id="WP_323249213.1">
    <property type="nucleotide sequence ID" value="NZ_JAYFUL010000014.1"/>
</dbReference>
<comment type="caution">
    <text evidence="1">The sequence shown here is derived from an EMBL/GenBank/DDBJ whole genome shotgun (WGS) entry which is preliminary data.</text>
</comment>
<dbReference type="EMBL" id="JAYFUL010000014">
    <property type="protein sequence ID" value="MEA5258251.1"/>
    <property type="molecule type" value="Genomic_DNA"/>
</dbReference>
<sequence>MMLQKINIEIIKQLADLMESLENEVYKDNLAPLHDHSVGQHVRHITEFYLCLLKGYETGMVNYDARERDLRIERDKGFALEVLENVTNRLDFYQHDRTLTLQSAFGLEQAMDISSSFFRELTYLIEHTIHHLAIIKIGLNEVYPTIHISSDFGVAHSTIKHRKMAEA</sequence>
<gene>
    <name evidence="1" type="ORF">VB264_10710</name>
</gene>
<dbReference type="Gene3D" id="1.20.120.450">
    <property type="entry name" value="dinb family like domain"/>
    <property type="match status" value="1"/>
</dbReference>
<evidence type="ECO:0000313" key="2">
    <source>
        <dbReference type="Proteomes" id="UP001304671"/>
    </source>
</evidence>
<accession>A0ABU5QMG3</accession>
<proteinExistence type="predicted"/>
<protein>
    <recommendedName>
        <fullName evidence="3">DinB family protein</fullName>
    </recommendedName>
</protein>
<evidence type="ECO:0000313" key="1">
    <source>
        <dbReference type="EMBL" id="MEA5258251.1"/>
    </source>
</evidence>
<dbReference type="PANTHER" id="PTHR39473:SF1">
    <property type="entry name" value="DINB-LIKE DOMAIN-CONTAINING PROTEIN"/>
    <property type="match status" value="1"/>
</dbReference>
<keyword evidence="2" id="KW-1185">Reference proteome</keyword>
<dbReference type="PANTHER" id="PTHR39473">
    <property type="match status" value="1"/>
</dbReference>
<reference evidence="1 2" key="1">
    <citation type="submission" date="2023-12" db="EMBL/GenBank/DDBJ databases">
        <title>Novel species of the genus Arcicella isolated from rivers.</title>
        <authorList>
            <person name="Lu H."/>
        </authorList>
    </citation>
    <scope>NUCLEOTIDE SEQUENCE [LARGE SCALE GENOMIC DNA]</scope>
    <source>
        <strain evidence="1 2">LMG 21963</strain>
    </source>
</reference>